<name>A0A0W0G9C9_MONRR</name>
<keyword evidence="2" id="KW-1133">Transmembrane helix</keyword>
<keyword evidence="2" id="KW-0472">Membrane</keyword>
<sequence>MADRGSTSPRKLHRGQNATFINPGKTLSKSFTAIPSLLSSTLSPIRMAVPTTIDNTLGLLFNVAIITAALYGAGMLQGWIYFRKYNRGDHWSVRLLIAFILVCDTIQEAMICEAVYKYAVTMHDDPLAMTRMVKTILIELFFAGAIGFAVQMFYCYRIYRLSENNIYLAGVVCILSLTSLALIYGYTIVTLNYPSLADLIRQQNWATALNVMSAVTDIVITLAMIWCLHGKKTGFRKSTDMINRLIIFTFNTGILTSVMSVADVIALNTMPNTFIYMGFFLIRDRFYTNSILVTLNSRDYIRGAVSQSGGSEQHESISLGKFTHGSGASRSYQSTRSVQMVEPQVNRDLAIRIEKSTLQVGDSAFLGKDYTIQKSDKPDSASESV</sequence>
<proteinExistence type="predicted"/>
<dbReference type="EMBL" id="LATX01000758">
    <property type="protein sequence ID" value="KTB45166.1"/>
    <property type="molecule type" value="Genomic_DNA"/>
</dbReference>
<evidence type="ECO:0000259" key="3">
    <source>
        <dbReference type="Pfam" id="PF20152"/>
    </source>
</evidence>
<feature type="transmembrane region" description="Helical" evidence="2">
    <location>
        <begin position="241"/>
        <end position="259"/>
    </location>
</feature>
<evidence type="ECO:0000313" key="4">
    <source>
        <dbReference type="EMBL" id="KTB45166.1"/>
    </source>
</evidence>
<protein>
    <recommendedName>
        <fullName evidence="3">DUF6534 domain-containing protein</fullName>
    </recommendedName>
</protein>
<keyword evidence="2" id="KW-0812">Transmembrane</keyword>
<feature type="transmembrane region" description="Helical" evidence="2">
    <location>
        <begin position="136"/>
        <end position="154"/>
    </location>
</feature>
<gene>
    <name evidence="4" type="ORF">WG66_2266</name>
</gene>
<feature type="region of interest" description="Disordered" evidence="1">
    <location>
        <begin position="1"/>
        <end position="21"/>
    </location>
</feature>
<dbReference type="PANTHER" id="PTHR40465">
    <property type="entry name" value="CHROMOSOME 1, WHOLE GENOME SHOTGUN SEQUENCE"/>
    <property type="match status" value="1"/>
</dbReference>
<dbReference type="Pfam" id="PF20152">
    <property type="entry name" value="DUF6534"/>
    <property type="match status" value="1"/>
</dbReference>
<accession>A0A0W0G9C9</accession>
<evidence type="ECO:0000313" key="5">
    <source>
        <dbReference type="Proteomes" id="UP000054988"/>
    </source>
</evidence>
<evidence type="ECO:0000256" key="1">
    <source>
        <dbReference type="SAM" id="MobiDB-lite"/>
    </source>
</evidence>
<dbReference type="PANTHER" id="PTHR40465:SF1">
    <property type="entry name" value="DUF6534 DOMAIN-CONTAINING PROTEIN"/>
    <property type="match status" value="1"/>
</dbReference>
<dbReference type="InterPro" id="IPR045339">
    <property type="entry name" value="DUF6534"/>
</dbReference>
<dbReference type="Proteomes" id="UP000054988">
    <property type="component" value="Unassembled WGS sequence"/>
</dbReference>
<organism evidence="4 5">
    <name type="scientific">Moniliophthora roreri</name>
    <name type="common">Frosty pod rot fungus</name>
    <name type="synonym">Monilia roreri</name>
    <dbReference type="NCBI Taxonomy" id="221103"/>
    <lineage>
        <taxon>Eukaryota</taxon>
        <taxon>Fungi</taxon>
        <taxon>Dikarya</taxon>
        <taxon>Basidiomycota</taxon>
        <taxon>Agaricomycotina</taxon>
        <taxon>Agaricomycetes</taxon>
        <taxon>Agaricomycetidae</taxon>
        <taxon>Agaricales</taxon>
        <taxon>Marasmiineae</taxon>
        <taxon>Marasmiaceae</taxon>
        <taxon>Moniliophthora</taxon>
    </lineage>
</organism>
<feature type="transmembrane region" description="Helical" evidence="2">
    <location>
        <begin position="209"/>
        <end position="229"/>
    </location>
</feature>
<dbReference type="AlphaFoldDB" id="A0A0W0G9C9"/>
<feature type="transmembrane region" description="Helical" evidence="2">
    <location>
        <begin position="166"/>
        <end position="189"/>
    </location>
</feature>
<evidence type="ECO:0000256" key="2">
    <source>
        <dbReference type="SAM" id="Phobius"/>
    </source>
</evidence>
<feature type="transmembrane region" description="Helical" evidence="2">
    <location>
        <begin position="59"/>
        <end position="82"/>
    </location>
</feature>
<reference evidence="4 5" key="1">
    <citation type="submission" date="2015-12" db="EMBL/GenBank/DDBJ databases">
        <title>Draft genome sequence of Moniliophthora roreri, the causal agent of frosty pod rot of cacao.</title>
        <authorList>
            <person name="Aime M.C."/>
            <person name="Diaz-Valderrama J.R."/>
            <person name="Kijpornyongpan T."/>
            <person name="Phillips-Mora W."/>
        </authorList>
    </citation>
    <scope>NUCLEOTIDE SEQUENCE [LARGE SCALE GENOMIC DNA]</scope>
    <source>
        <strain evidence="4 5">MCA 2952</strain>
    </source>
</reference>
<comment type="caution">
    <text evidence="4">The sequence shown here is derived from an EMBL/GenBank/DDBJ whole genome shotgun (WGS) entry which is preliminary data.</text>
</comment>
<feature type="domain" description="DUF6534" evidence="3">
    <location>
        <begin position="213"/>
        <end position="300"/>
    </location>
</feature>